<evidence type="ECO:0000256" key="1">
    <source>
        <dbReference type="ARBA" id="ARBA00009437"/>
    </source>
</evidence>
<evidence type="ECO:0000313" key="7">
    <source>
        <dbReference type="Proteomes" id="UP000477488"/>
    </source>
</evidence>
<dbReference type="FunFam" id="1.10.10.10:FF:000001">
    <property type="entry name" value="LysR family transcriptional regulator"/>
    <property type="match status" value="1"/>
</dbReference>
<keyword evidence="4" id="KW-0804">Transcription</keyword>
<dbReference type="InterPro" id="IPR000847">
    <property type="entry name" value="LysR_HTH_N"/>
</dbReference>
<dbReference type="GO" id="GO:0003677">
    <property type="term" value="F:DNA binding"/>
    <property type="evidence" value="ECO:0007669"/>
    <property type="project" value="UniProtKB-KW"/>
</dbReference>
<comment type="similarity">
    <text evidence="1">Belongs to the LysR transcriptional regulatory family.</text>
</comment>
<dbReference type="PRINTS" id="PR00039">
    <property type="entry name" value="HTHLYSR"/>
</dbReference>
<dbReference type="InterPro" id="IPR036388">
    <property type="entry name" value="WH-like_DNA-bd_sf"/>
</dbReference>
<dbReference type="PROSITE" id="PS50931">
    <property type="entry name" value="HTH_LYSR"/>
    <property type="match status" value="1"/>
</dbReference>
<keyword evidence="3" id="KW-0238">DNA-binding</keyword>
<accession>A0A6L5XLJ5</accession>
<keyword evidence="7" id="KW-1185">Reference proteome</keyword>
<reference evidence="6 7" key="1">
    <citation type="submission" date="2019-09" db="EMBL/GenBank/DDBJ databases">
        <title>In-depth cultivation of the pig gut microbiome towards novel bacterial diversity and tailored functional studies.</title>
        <authorList>
            <person name="Wylensek D."/>
            <person name="Hitch T.C.A."/>
            <person name="Clavel T."/>
        </authorList>
    </citation>
    <scope>NUCLEOTIDE SEQUENCE [LARGE SCALE GENOMIC DNA]</scope>
    <source>
        <strain evidence="6 7">PG-178-WT-4</strain>
    </source>
</reference>
<dbReference type="InterPro" id="IPR050950">
    <property type="entry name" value="HTH-type_LysR_regulators"/>
</dbReference>
<dbReference type="AlphaFoldDB" id="A0A6L5XLJ5"/>
<evidence type="ECO:0000256" key="4">
    <source>
        <dbReference type="ARBA" id="ARBA00023163"/>
    </source>
</evidence>
<evidence type="ECO:0000256" key="3">
    <source>
        <dbReference type="ARBA" id="ARBA00023125"/>
    </source>
</evidence>
<dbReference type="Pfam" id="PF00126">
    <property type="entry name" value="HTH_1"/>
    <property type="match status" value="1"/>
</dbReference>
<dbReference type="CDD" id="cd05466">
    <property type="entry name" value="PBP2_LTTR_substrate"/>
    <property type="match status" value="1"/>
</dbReference>
<dbReference type="GO" id="GO:0005829">
    <property type="term" value="C:cytosol"/>
    <property type="evidence" value="ECO:0007669"/>
    <property type="project" value="TreeGrafter"/>
</dbReference>
<dbReference type="SUPFAM" id="SSF46785">
    <property type="entry name" value="Winged helix' DNA-binding domain"/>
    <property type="match status" value="1"/>
</dbReference>
<evidence type="ECO:0000256" key="2">
    <source>
        <dbReference type="ARBA" id="ARBA00023015"/>
    </source>
</evidence>
<dbReference type="SUPFAM" id="SSF53850">
    <property type="entry name" value="Periplasmic binding protein-like II"/>
    <property type="match status" value="1"/>
</dbReference>
<dbReference type="Pfam" id="PF03466">
    <property type="entry name" value="LysR_substrate"/>
    <property type="match status" value="1"/>
</dbReference>
<protein>
    <submittedName>
        <fullName evidence="6">LysR family transcriptional regulator</fullName>
    </submittedName>
</protein>
<evidence type="ECO:0000259" key="5">
    <source>
        <dbReference type="PROSITE" id="PS50931"/>
    </source>
</evidence>
<dbReference type="PANTHER" id="PTHR30419">
    <property type="entry name" value="HTH-TYPE TRANSCRIPTIONAL REGULATOR YBHD"/>
    <property type="match status" value="1"/>
</dbReference>
<gene>
    <name evidence="6" type="ORF">FYJ44_08725</name>
</gene>
<dbReference type="InterPro" id="IPR036390">
    <property type="entry name" value="WH_DNA-bd_sf"/>
</dbReference>
<name>A0A6L5XLJ5_9BACT</name>
<dbReference type="Gene3D" id="3.40.190.290">
    <property type="match status" value="1"/>
</dbReference>
<dbReference type="Gene3D" id="1.10.10.10">
    <property type="entry name" value="Winged helix-like DNA-binding domain superfamily/Winged helix DNA-binding domain"/>
    <property type="match status" value="1"/>
</dbReference>
<keyword evidence="2" id="KW-0805">Transcription regulation</keyword>
<dbReference type="EMBL" id="VUMH01000008">
    <property type="protein sequence ID" value="MSS28120.1"/>
    <property type="molecule type" value="Genomic_DNA"/>
</dbReference>
<dbReference type="GO" id="GO:0003700">
    <property type="term" value="F:DNA-binding transcription factor activity"/>
    <property type="evidence" value="ECO:0007669"/>
    <property type="project" value="InterPro"/>
</dbReference>
<evidence type="ECO:0000313" key="6">
    <source>
        <dbReference type="EMBL" id="MSS28120.1"/>
    </source>
</evidence>
<dbReference type="PANTHER" id="PTHR30419:SF8">
    <property type="entry name" value="NITROGEN ASSIMILATION TRANSCRIPTIONAL ACTIVATOR-RELATED"/>
    <property type="match status" value="1"/>
</dbReference>
<dbReference type="InterPro" id="IPR005119">
    <property type="entry name" value="LysR_subst-bd"/>
</dbReference>
<organism evidence="6 7">
    <name type="scientific">Desulfovibrio porci</name>
    <dbReference type="NCBI Taxonomy" id="2605782"/>
    <lineage>
        <taxon>Bacteria</taxon>
        <taxon>Pseudomonadati</taxon>
        <taxon>Thermodesulfobacteriota</taxon>
        <taxon>Desulfovibrionia</taxon>
        <taxon>Desulfovibrionales</taxon>
        <taxon>Desulfovibrionaceae</taxon>
        <taxon>Desulfovibrio</taxon>
    </lineage>
</organism>
<dbReference type="Proteomes" id="UP000477488">
    <property type="component" value="Unassembled WGS sequence"/>
</dbReference>
<sequence length="303" mass="34103">MELRTLRYFLAVTREETISGAAEALHVTQPTLSRQMMELEGELGKTLFLRGKRKISLTEEGLFLRKRAQEILALVEKTESEFSASNTTISGDVHIGCGETDAMRLIARAARKLREAHPHILYHLFSGNAGDVRERLDKGLVDFGIFIEPVDLSRYDFIKLPVTDIWGVLMRKDSPLAANTTVKPKDLRGLPLIFSRQSMVKNEISGWMGDGFNELNIIAQYNLLYNAALMVEEGMGYALCLDRIISTSGDSPLCFRPLEPRLEVGLDIAWKKYQVFSKAAEKFLEYLQREIADSQKGGRGAEE</sequence>
<comment type="caution">
    <text evidence="6">The sequence shown here is derived from an EMBL/GenBank/DDBJ whole genome shotgun (WGS) entry which is preliminary data.</text>
</comment>
<dbReference type="RefSeq" id="WP_154511236.1">
    <property type="nucleotide sequence ID" value="NZ_VUMH01000008.1"/>
</dbReference>
<proteinExistence type="inferred from homology"/>
<feature type="domain" description="HTH lysR-type" evidence="5">
    <location>
        <begin position="1"/>
        <end position="58"/>
    </location>
</feature>